<dbReference type="GO" id="GO:0055085">
    <property type="term" value="P:transmembrane transport"/>
    <property type="evidence" value="ECO:0007669"/>
    <property type="project" value="InterPro"/>
</dbReference>
<dbReference type="InterPro" id="IPR000515">
    <property type="entry name" value="MetI-like"/>
</dbReference>
<evidence type="ECO:0000313" key="10">
    <source>
        <dbReference type="Proteomes" id="UP000245202"/>
    </source>
</evidence>
<evidence type="ECO:0000256" key="6">
    <source>
        <dbReference type="ARBA" id="ARBA00023136"/>
    </source>
</evidence>
<organism evidence="9 10">
    <name type="scientific">Paenibacillus agaridevorans</name>
    <dbReference type="NCBI Taxonomy" id="171404"/>
    <lineage>
        <taxon>Bacteria</taxon>
        <taxon>Bacillati</taxon>
        <taxon>Bacillota</taxon>
        <taxon>Bacilli</taxon>
        <taxon>Bacillales</taxon>
        <taxon>Paenibacillaceae</taxon>
        <taxon>Paenibacillus</taxon>
    </lineage>
</organism>
<dbReference type="SUPFAM" id="SSF161098">
    <property type="entry name" value="MetI-like"/>
    <property type="match status" value="1"/>
</dbReference>
<keyword evidence="10" id="KW-1185">Reference proteome</keyword>
<keyword evidence="4 7" id="KW-0812">Transmembrane</keyword>
<evidence type="ECO:0000256" key="2">
    <source>
        <dbReference type="ARBA" id="ARBA00022448"/>
    </source>
</evidence>
<feature type="transmembrane region" description="Helical" evidence="7">
    <location>
        <begin position="78"/>
        <end position="99"/>
    </location>
</feature>
<evidence type="ECO:0000256" key="1">
    <source>
        <dbReference type="ARBA" id="ARBA00004651"/>
    </source>
</evidence>
<keyword evidence="3" id="KW-1003">Cell membrane</keyword>
<dbReference type="PANTHER" id="PTHR43227">
    <property type="entry name" value="BLL4140 PROTEIN"/>
    <property type="match status" value="1"/>
</dbReference>
<evidence type="ECO:0000256" key="3">
    <source>
        <dbReference type="ARBA" id="ARBA00022475"/>
    </source>
</evidence>
<evidence type="ECO:0000259" key="8">
    <source>
        <dbReference type="PROSITE" id="PS50928"/>
    </source>
</evidence>
<comment type="caution">
    <text evidence="9">The sequence shown here is derived from an EMBL/GenBank/DDBJ whole genome shotgun (WGS) entry which is preliminary data.</text>
</comment>
<feature type="domain" description="ABC transmembrane type-1" evidence="8">
    <location>
        <begin position="74"/>
        <end position="289"/>
    </location>
</feature>
<keyword evidence="5 7" id="KW-1133">Transmembrane helix</keyword>
<dbReference type="Proteomes" id="UP000245202">
    <property type="component" value="Unassembled WGS sequence"/>
</dbReference>
<sequence length="302" mass="33594">MVKWSWIRWKALLPLYFFLIPGIVLVILFNYIPLLGLQIAFKDYGFREGVWGSPWVGLQNFKEFAASADFWRATGNTFLLTGLRLALVFPTTILFALLINEIRSFAFKRFVQTMSYLPHFISWIVVIGFLDAFLSLDSGGANSMLRSIGLQPVPFMGSEAWFRPIFLLSGMWKELGWGTILYLAAIAGINPALYEAASMDGAGRWRQMWSITLPCILPIISIVFILQIPSLLSAGIDQIYPMINPANIGVAEVIDTYILRLGIGQAQYSMTTAIGLVTSVMATALLLGSNYLSKRAGGEGIW</sequence>
<dbReference type="InterPro" id="IPR035906">
    <property type="entry name" value="MetI-like_sf"/>
</dbReference>
<keyword evidence="2 7" id="KW-0813">Transport</keyword>
<dbReference type="AlphaFoldDB" id="A0A2R5F0Y3"/>
<evidence type="ECO:0000313" key="9">
    <source>
        <dbReference type="EMBL" id="GBG09803.1"/>
    </source>
</evidence>
<proteinExistence type="inferred from homology"/>
<comment type="subcellular location">
    <subcellularLocation>
        <location evidence="1 7">Cell membrane</location>
        <topology evidence="1 7">Multi-pass membrane protein</topology>
    </subcellularLocation>
</comment>
<evidence type="ECO:0000256" key="5">
    <source>
        <dbReference type="ARBA" id="ARBA00022989"/>
    </source>
</evidence>
<reference evidence="9 10" key="1">
    <citation type="submission" date="2017-08" db="EMBL/GenBank/DDBJ databases">
        <title>Substantial Increase in Enzyme Production by Combined Drug-Resistance Mutations in Paenibacillus agaridevorans.</title>
        <authorList>
            <person name="Tanaka Y."/>
            <person name="Funane K."/>
            <person name="Hosaka T."/>
            <person name="Shiwa Y."/>
            <person name="Fujita N."/>
            <person name="Miyazaki T."/>
            <person name="Yoshikawa H."/>
            <person name="Murakami K."/>
            <person name="Kasahara K."/>
            <person name="Inaoka T."/>
            <person name="Hiraga Y."/>
            <person name="Ochi K."/>
        </authorList>
    </citation>
    <scope>NUCLEOTIDE SEQUENCE [LARGE SCALE GENOMIC DNA]</scope>
    <source>
        <strain evidence="9 10">T-3040</strain>
    </source>
</reference>
<feature type="transmembrane region" description="Helical" evidence="7">
    <location>
        <begin position="175"/>
        <end position="196"/>
    </location>
</feature>
<dbReference type="CDD" id="cd06261">
    <property type="entry name" value="TM_PBP2"/>
    <property type="match status" value="1"/>
</dbReference>
<feature type="transmembrane region" description="Helical" evidence="7">
    <location>
        <begin position="120"/>
        <end position="136"/>
    </location>
</feature>
<keyword evidence="6 7" id="KW-0472">Membrane</keyword>
<dbReference type="EMBL" id="BDQX01000281">
    <property type="protein sequence ID" value="GBG09803.1"/>
    <property type="molecule type" value="Genomic_DNA"/>
</dbReference>
<dbReference type="PANTHER" id="PTHR43227:SF11">
    <property type="entry name" value="BLL4140 PROTEIN"/>
    <property type="match status" value="1"/>
</dbReference>
<dbReference type="Gene3D" id="1.10.3720.10">
    <property type="entry name" value="MetI-like"/>
    <property type="match status" value="1"/>
</dbReference>
<dbReference type="Pfam" id="PF00528">
    <property type="entry name" value="BPD_transp_1"/>
    <property type="match status" value="1"/>
</dbReference>
<feature type="transmembrane region" description="Helical" evidence="7">
    <location>
        <begin position="208"/>
        <end position="228"/>
    </location>
</feature>
<name>A0A2R5F0Y3_9BACL</name>
<dbReference type="PROSITE" id="PS50928">
    <property type="entry name" value="ABC_TM1"/>
    <property type="match status" value="1"/>
</dbReference>
<dbReference type="InterPro" id="IPR050809">
    <property type="entry name" value="UgpAE/MalFG_permease"/>
</dbReference>
<accession>A0A2R5F0Y3</accession>
<protein>
    <submittedName>
        <fullName evidence="9">Protein lplB</fullName>
    </submittedName>
</protein>
<feature type="transmembrane region" description="Helical" evidence="7">
    <location>
        <begin position="12"/>
        <end position="32"/>
    </location>
</feature>
<feature type="transmembrane region" description="Helical" evidence="7">
    <location>
        <begin position="268"/>
        <end position="287"/>
    </location>
</feature>
<gene>
    <name evidence="9" type="ORF">PAT3040_04473</name>
</gene>
<evidence type="ECO:0000256" key="4">
    <source>
        <dbReference type="ARBA" id="ARBA00022692"/>
    </source>
</evidence>
<comment type="similarity">
    <text evidence="7">Belongs to the binding-protein-dependent transport system permease family.</text>
</comment>
<dbReference type="GO" id="GO:0005886">
    <property type="term" value="C:plasma membrane"/>
    <property type="evidence" value="ECO:0007669"/>
    <property type="project" value="UniProtKB-SubCell"/>
</dbReference>
<dbReference type="RefSeq" id="WP_258235106.1">
    <property type="nucleotide sequence ID" value="NZ_BDQX01000281.1"/>
</dbReference>
<evidence type="ECO:0000256" key="7">
    <source>
        <dbReference type="RuleBase" id="RU363032"/>
    </source>
</evidence>